<gene>
    <name evidence="10" type="primary">gluQRS</name>
    <name evidence="7" type="synonym">gluQ</name>
    <name evidence="10" type="ORF">GCM10022277_24870</name>
</gene>
<keyword evidence="4" id="KW-0862">Zinc</keyword>
<dbReference type="PANTHER" id="PTHR43311:SF1">
    <property type="entry name" value="GLUTAMYL-Q TRNA(ASP) SYNTHETASE"/>
    <property type="match status" value="1"/>
</dbReference>
<organism evidence="10 11">
    <name type="scientific">Litoribacillus peritrichatus</name>
    <dbReference type="NCBI Taxonomy" id="718191"/>
    <lineage>
        <taxon>Bacteria</taxon>
        <taxon>Pseudomonadati</taxon>
        <taxon>Pseudomonadota</taxon>
        <taxon>Gammaproteobacteria</taxon>
        <taxon>Oceanospirillales</taxon>
        <taxon>Oceanospirillaceae</taxon>
        <taxon>Litoribacillus</taxon>
    </lineage>
</organism>
<evidence type="ECO:0000313" key="11">
    <source>
        <dbReference type="Proteomes" id="UP001501565"/>
    </source>
</evidence>
<reference evidence="11" key="1">
    <citation type="journal article" date="2019" name="Int. J. Syst. Evol. Microbiol.">
        <title>The Global Catalogue of Microorganisms (GCM) 10K type strain sequencing project: providing services to taxonomists for standard genome sequencing and annotation.</title>
        <authorList>
            <consortium name="The Broad Institute Genomics Platform"/>
            <consortium name="The Broad Institute Genome Sequencing Center for Infectious Disease"/>
            <person name="Wu L."/>
            <person name="Ma J."/>
        </authorList>
    </citation>
    <scope>NUCLEOTIDE SEQUENCE [LARGE SCALE GENOMIC DNA]</scope>
    <source>
        <strain evidence="11">JCM 17551</strain>
    </source>
</reference>
<feature type="binding site" evidence="7">
    <location>
        <begin position="5"/>
        <end position="9"/>
    </location>
    <ligand>
        <name>L-glutamate</name>
        <dbReference type="ChEBI" id="CHEBI:29985"/>
    </ligand>
</feature>
<dbReference type="EMBL" id="BAABBN010000007">
    <property type="protein sequence ID" value="GAA3927551.1"/>
    <property type="molecule type" value="Genomic_DNA"/>
</dbReference>
<keyword evidence="1 7" id="KW-0436">Ligase</keyword>
<evidence type="ECO:0000256" key="5">
    <source>
        <dbReference type="ARBA" id="ARBA00022840"/>
    </source>
</evidence>
<dbReference type="SUPFAM" id="SSF52374">
    <property type="entry name" value="Nucleotidylyl transferase"/>
    <property type="match status" value="1"/>
</dbReference>
<dbReference type="InterPro" id="IPR022380">
    <property type="entry name" value="Glu-Q_tRNA(Asp)_Synthase"/>
</dbReference>
<comment type="function">
    <text evidence="7">Catalyzes the tRNA-independent activation of glutamate in presence of ATP and the subsequent transfer of glutamate onto a tRNA(Asp). Glutamate is transferred on the 2-amino-5-(4,5-dihydroxy-2-cyclopenten-1-yl) moiety of the queuosine in the wobble position of the QUC anticodon.</text>
</comment>
<name>A0ABP7MPF7_9GAMM</name>
<feature type="binding site" evidence="7">
    <location>
        <position position="41"/>
    </location>
    <ligand>
        <name>L-glutamate</name>
        <dbReference type="ChEBI" id="CHEBI:29985"/>
    </ligand>
</feature>
<evidence type="ECO:0000256" key="2">
    <source>
        <dbReference type="ARBA" id="ARBA00022723"/>
    </source>
</evidence>
<dbReference type="HAMAP" id="MF_01428">
    <property type="entry name" value="Glu_Q_tRNA_synth"/>
    <property type="match status" value="1"/>
</dbReference>
<dbReference type="NCBIfam" id="NF004314">
    <property type="entry name" value="PRK05710.1-3"/>
    <property type="match status" value="1"/>
</dbReference>
<keyword evidence="8" id="KW-0648">Protein biosynthesis</keyword>
<feature type="short sequence motif" description="'KMSKS' region" evidence="7">
    <location>
        <begin position="218"/>
        <end position="222"/>
    </location>
</feature>
<dbReference type="Pfam" id="PF00749">
    <property type="entry name" value="tRNA-synt_1c"/>
    <property type="match status" value="1"/>
</dbReference>
<evidence type="ECO:0000256" key="6">
    <source>
        <dbReference type="ARBA" id="ARBA00023146"/>
    </source>
</evidence>
<keyword evidence="5 7" id="KW-0067">ATP-binding</keyword>
<dbReference type="InterPro" id="IPR000924">
    <property type="entry name" value="Glu/Gln-tRNA-synth"/>
</dbReference>
<keyword evidence="3 7" id="KW-0547">Nucleotide-binding</keyword>
<evidence type="ECO:0000256" key="3">
    <source>
        <dbReference type="ARBA" id="ARBA00022741"/>
    </source>
</evidence>
<dbReference type="PRINTS" id="PR00987">
    <property type="entry name" value="TRNASYNTHGLU"/>
</dbReference>
<evidence type="ECO:0000313" key="10">
    <source>
        <dbReference type="EMBL" id="GAA3927551.1"/>
    </source>
</evidence>
<feature type="binding site" evidence="7">
    <location>
        <position position="221"/>
    </location>
    <ligand>
        <name>ATP</name>
        <dbReference type="ChEBI" id="CHEBI:30616"/>
    </ligand>
</feature>
<dbReference type="RefSeq" id="WP_344798855.1">
    <property type="nucleotide sequence ID" value="NZ_BAABBN010000007.1"/>
</dbReference>
<dbReference type="Gene3D" id="3.40.50.620">
    <property type="entry name" value="HUPs"/>
    <property type="match status" value="1"/>
</dbReference>
<comment type="similarity">
    <text evidence="7">Belongs to the class-I aminoacyl-tRNA synthetase family. GluQ subfamily.</text>
</comment>
<dbReference type="NCBIfam" id="TIGR03838">
    <property type="entry name" value="queuosine_YadB"/>
    <property type="match status" value="1"/>
</dbReference>
<comment type="caution">
    <text evidence="7">Lacks conserved residue(s) required for the propagation of feature annotation.</text>
</comment>
<dbReference type="Proteomes" id="UP001501565">
    <property type="component" value="Unassembled WGS sequence"/>
</dbReference>
<dbReference type="InterPro" id="IPR020058">
    <property type="entry name" value="Glu/Gln-tRNA-synth_Ib_cat-dom"/>
</dbReference>
<dbReference type="InterPro" id="IPR014729">
    <property type="entry name" value="Rossmann-like_a/b/a_fold"/>
</dbReference>
<evidence type="ECO:0000259" key="9">
    <source>
        <dbReference type="Pfam" id="PF00749"/>
    </source>
</evidence>
<feature type="domain" description="Glutamyl/glutaminyl-tRNA synthetase class Ib catalytic" evidence="9">
    <location>
        <begin position="5"/>
        <end position="230"/>
    </location>
</feature>
<protein>
    <recommendedName>
        <fullName evidence="7">Glutamyl-Q tRNA(Asp) synthetase</fullName>
        <shortName evidence="7">Glu-Q-RSs</shortName>
        <ecNumber evidence="7">6.1.1.-</ecNumber>
    </recommendedName>
</protein>
<dbReference type="PANTHER" id="PTHR43311">
    <property type="entry name" value="GLUTAMATE--TRNA LIGASE"/>
    <property type="match status" value="1"/>
</dbReference>
<feature type="short sequence motif" description="'HIGH' region" evidence="7">
    <location>
        <begin position="8"/>
        <end position="18"/>
    </location>
</feature>
<keyword evidence="6 7" id="KW-0030">Aminoacyl-tRNA synthetase</keyword>
<evidence type="ECO:0000256" key="7">
    <source>
        <dbReference type="HAMAP-Rule" id="MF_01428"/>
    </source>
</evidence>
<evidence type="ECO:0000256" key="4">
    <source>
        <dbReference type="ARBA" id="ARBA00022833"/>
    </source>
</evidence>
<keyword evidence="11" id="KW-1185">Reference proteome</keyword>
<sequence length="284" mass="31761">MYIGRFAPSPTGPLHIGSLLAAVISYLDAKANNGQWLLRIDDIDPPREQAGASDAIIKTLEQHGLHWDGNVFYQSDRFDAYQAAIEALLRDDLIYPCQCSRKQLNATQGIHPEQCIQPLDTNAPFAYRIKKGRYQFNDLYQGSQSGSDGHFVIKRRDQLFAYQLAATVDDHAQNISHVIRGYDLLDSTPKQLLLYQALNYQPPKFGHFPVITAANGQKLSKQNLAPAINNDQALTNLQLVMRYLNMTPPDTSSIEALLQWATLAWKTAAPKNLNQPEIGIITSE</sequence>
<dbReference type="EC" id="6.1.1.-" evidence="7"/>
<feature type="binding site" evidence="7">
    <location>
        <position position="162"/>
    </location>
    <ligand>
        <name>L-glutamate</name>
        <dbReference type="ChEBI" id="CHEBI:29985"/>
    </ligand>
</feature>
<keyword evidence="2" id="KW-0479">Metal-binding</keyword>
<accession>A0ABP7MPF7</accession>
<feature type="binding site" evidence="7">
    <location>
        <position position="180"/>
    </location>
    <ligand>
        <name>L-glutamate</name>
        <dbReference type="ChEBI" id="CHEBI:29985"/>
    </ligand>
</feature>
<evidence type="ECO:0000256" key="8">
    <source>
        <dbReference type="RuleBase" id="RU363037"/>
    </source>
</evidence>
<dbReference type="InterPro" id="IPR049940">
    <property type="entry name" value="GluQ/Sye"/>
</dbReference>
<comment type="caution">
    <text evidence="10">The sequence shown here is derived from an EMBL/GenBank/DDBJ whole genome shotgun (WGS) entry which is preliminary data.</text>
</comment>
<proteinExistence type="inferred from homology"/>
<evidence type="ECO:0000256" key="1">
    <source>
        <dbReference type="ARBA" id="ARBA00022598"/>
    </source>
</evidence>